<name>A0A7L6LBQ2_9ESCH</name>
<reference evidence="1 2" key="1">
    <citation type="submission" date="2020-06" db="EMBL/GenBank/DDBJ databases">
        <title>REHAB project genomes.</title>
        <authorList>
            <person name="Shaw L.P."/>
        </authorList>
    </citation>
    <scope>NUCLEOTIDE SEQUENCE [LARGE SCALE GENOMIC DNA]</scope>
    <source>
        <strain evidence="1 2">RHBSTW-00777</strain>
    </source>
</reference>
<organism evidence="1 2">
    <name type="scientific">Escherichia marmotae</name>
    <dbReference type="NCBI Taxonomy" id="1499973"/>
    <lineage>
        <taxon>Bacteria</taxon>
        <taxon>Pseudomonadati</taxon>
        <taxon>Pseudomonadota</taxon>
        <taxon>Gammaproteobacteria</taxon>
        <taxon>Enterobacterales</taxon>
        <taxon>Enterobacteriaceae</taxon>
        <taxon>Escherichia</taxon>
    </lineage>
</organism>
<protein>
    <submittedName>
        <fullName evidence="1">Uncharacterized protein</fullName>
    </submittedName>
</protein>
<evidence type="ECO:0000313" key="2">
    <source>
        <dbReference type="Proteomes" id="UP000512146"/>
    </source>
</evidence>
<dbReference type="RefSeq" id="WP_181502771.1">
    <property type="nucleotide sequence ID" value="NZ_CP056165.1"/>
</dbReference>
<proteinExistence type="predicted"/>
<evidence type="ECO:0000313" key="1">
    <source>
        <dbReference type="EMBL" id="QLX30481.1"/>
    </source>
</evidence>
<sequence>MTEQTMTNRELVDAAIELAGDFYSMMGYEHRPGFKYWESPHPQEQRVFQMACRAFEVIRGSDVMDAVADVEDEE</sequence>
<dbReference type="EMBL" id="CP056165">
    <property type="protein sequence ID" value="QLX30481.1"/>
    <property type="molecule type" value="Genomic_DNA"/>
</dbReference>
<dbReference type="Proteomes" id="UP000512146">
    <property type="component" value="Chromosome"/>
</dbReference>
<accession>A0A7L6LBQ2</accession>
<gene>
    <name evidence="1" type="ORF">HV276_12535</name>
</gene>
<dbReference type="AlphaFoldDB" id="A0A7L6LBQ2"/>